<protein>
    <submittedName>
        <fullName evidence="1">Uncharacterized protein</fullName>
    </submittedName>
</protein>
<evidence type="ECO:0000313" key="2">
    <source>
        <dbReference type="Proteomes" id="UP000299102"/>
    </source>
</evidence>
<dbReference type="EMBL" id="BGZK01000330">
    <property type="protein sequence ID" value="GBP37173.1"/>
    <property type="molecule type" value="Genomic_DNA"/>
</dbReference>
<dbReference type="AlphaFoldDB" id="A0A4C1VEY2"/>
<dbReference type="OrthoDB" id="7426368at2759"/>
<reference evidence="1 2" key="1">
    <citation type="journal article" date="2019" name="Commun. Biol.">
        <title>The bagworm genome reveals a unique fibroin gene that provides high tensile strength.</title>
        <authorList>
            <person name="Kono N."/>
            <person name="Nakamura H."/>
            <person name="Ohtoshi R."/>
            <person name="Tomita M."/>
            <person name="Numata K."/>
            <person name="Arakawa K."/>
        </authorList>
    </citation>
    <scope>NUCLEOTIDE SEQUENCE [LARGE SCALE GENOMIC DNA]</scope>
</reference>
<keyword evidence="2" id="KW-1185">Reference proteome</keyword>
<comment type="caution">
    <text evidence="1">The sequence shown here is derived from an EMBL/GenBank/DDBJ whole genome shotgun (WGS) entry which is preliminary data.</text>
</comment>
<organism evidence="1 2">
    <name type="scientific">Eumeta variegata</name>
    <name type="common">Bagworm moth</name>
    <name type="synonym">Eumeta japonica</name>
    <dbReference type="NCBI Taxonomy" id="151549"/>
    <lineage>
        <taxon>Eukaryota</taxon>
        <taxon>Metazoa</taxon>
        <taxon>Ecdysozoa</taxon>
        <taxon>Arthropoda</taxon>
        <taxon>Hexapoda</taxon>
        <taxon>Insecta</taxon>
        <taxon>Pterygota</taxon>
        <taxon>Neoptera</taxon>
        <taxon>Endopterygota</taxon>
        <taxon>Lepidoptera</taxon>
        <taxon>Glossata</taxon>
        <taxon>Ditrysia</taxon>
        <taxon>Tineoidea</taxon>
        <taxon>Psychidae</taxon>
        <taxon>Oiketicinae</taxon>
        <taxon>Eumeta</taxon>
    </lineage>
</organism>
<dbReference type="Proteomes" id="UP000299102">
    <property type="component" value="Unassembled WGS sequence"/>
</dbReference>
<name>A0A4C1VEY2_EUMVA</name>
<sequence>MRCLSEALVNRNLQNGLTHEAGGYLGNGAIDLVATLLGSSCLMPRLSRCFLLSLDLALQHQSCLHTCQFCAFLFLEHTHGTRRRRPVRASPRARSLGHPLVRLDAYVHGDDYTTGTVFKFRCARQGAVFAGVSPAIGRYSPLDVAVSWPASF</sequence>
<proteinExistence type="predicted"/>
<evidence type="ECO:0000313" key="1">
    <source>
        <dbReference type="EMBL" id="GBP37173.1"/>
    </source>
</evidence>
<accession>A0A4C1VEY2</accession>
<gene>
    <name evidence="1" type="ORF">EVAR_31104_1</name>
</gene>